<sequence>MDFLAAQLPEKIGLLESNGDYKGAIKEIDSELESYLPSIMTRRLLWEKERILRLKDNYPYTNSQAFEILSNSIDNFTREEFEGLCEAKQLDSMTLDGEERFERRFDKNLLFVMPEYGSRLKQKDNERDEIRALLHREIDRLISTREPSKFKVNARSSINVQSSEENVFRCWLPVSRNGEQVSSTKILNTSHDYFLSPADYSQRTVYMESDAKKDTVFSVEFEYEISEISTSLDPSRCTHPDEKRFESYLIERAPHIVFSPFMRSLADEISGKETNPYYIAKSFYDWICEHVKYTFMSEYALYPNLSEFAATNLRGDCGVKALLFITLCRIKGIPARWQSGWFASPKGASPHDWALFWLEPFGWVPADCSFGGSRKDIPAYREFYFGNLDAYRMISNSEFMAPLLPAKRFFRSDPYDNQVGEIETEKRALRSYERECSIEILSFERLT</sequence>
<name>I2F6V7_9BACT</name>
<dbReference type="PANTHER" id="PTHR38339:SF1">
    <property type="entry name" value="TRANSGLUTAMINASE-LIKE DOMAIN-CONTAINING PROTEIN"/>
    <property type="match status" value="1"/>
</dbReference>
<dbReference type="STRING" id="660470.Theba_2017"/>
<keyword evidence="2" id="KW-0378">Hydrolase</keyword>
<dbReference type="RefSeq" id="WP_014731443.1">
    <property type="nucleotide sequence ID" value="NC_017934.1"/>
</dbReference>
<dbReference type="Gene3D" id="3.10.620.30">
    <property type="match status" value="1"/>
</dbReference>
<dbReference type="InterPro" id="IPR002931">
    <property type="entry name" value="Transglutaminase-like"/>
</dbReference>
<feature type="domain" description="Transglutaminase-like" evidence="1">
    <location>
        <begin position="309"/>
        <end position="370"/>
    </location>
</feature>
<evidence type="ECO:0000313" key="2">
    <source>
        <dbReference type="EMBL" id="AFK07660.1"/>
    </source>
</evidence>
<dbReference type="eggNOG" id="COG1305">
    <property type="taxonomic scope" value="Bacteria"/>
</dbReference>
<dbReference type="HOGENOM" id="CLU_044992_0_0_0"/>
<dbReference type="GO" id="GO:0006508">
    <property type="term" value="P:proteolysis"/>
    <property type="evidence" value="ECO:0007669"/>
    <property type="project" value="UniProtKB-KW"/>
</dbReference>
<dbReference type="GO" id="GO:0008233">
    <property type="term" value="F:peptidase activity"/>
    <property type="evidence" value="ECO:0007669"/>
    <property type="project" value="UniProtKB-KW"/>
</dbReference>
<dbReference type="GeneID" id="87107776"/>
<dbReference type="SUPFAM" id="SSF54001">
    <property type="entry name" value="Cysteine proteinases"/>
    <property type="match status" value="1"/>
</dbReference>
<dbReference type="PANTHER" id="PTHR38339">
    <property type="entry name" value="TRANSGLUTAMINASE DOMAIN PROTEIN"/>
    <property type="match status" value="1"/>
</dbReference>
<accession>I2F6V7</accession>
<keyword evidence="2" id="KW-0645">Protease</keyword>
<gene>
    <name evidence="2" type="ORF">Theba_2017</name>
</gene>
<reference evidence="2 3" key="1">
    <citation type="journal article" date="2012" name="Genome Biol. Evol.">
        <title>Genome Sequence of the Mesophilic Thermotogales Bacterium Mesotoga prima MesG1.Ag.4.2 Reveals the Largest Thermotogales Genome To Date.</title>
        <authorList>
            <person name="Zhaxybayeva O."/>
            <person name="Swithers K.S."/>
            <person name="Foght J."/>
            <person name="Green A.G."/>
            <person name="Bruce D."/>
            <person name="Detter C."/>
            <person name="Han S."/>
            <person name="Teshima H."/>
            <person name="Han J."/>
            <person name="Woyke T."/>
            <person name="Pitluck S."/>
            <person name="Nolan M."/>
            <person name="Ivanova N."/>
            <person name="Pati A."/>
            <person name="Land M.L."/>
            <person name="Dlutek M."/>
            <person name="Doolittle W.F."/>
            <person name="Noll K.M."/>
            <person name="Nesbo C.L."/>
        </authorList>
    </citation>
    <scope>NUCLEOTIDE SEQUENCE [LARGE SCALE GENOMIC DNA]</scope>
    <source>
        <strain evidence="3">mesG1.Ag.4.2</strain>
    </source>
</reference>
<dbReference type="KEGG" id="mpg:Theba_2017"/>
<proteinExistence type="predicted"/>
<keyword evidence="3" id="KW-1185">Reference proteome</keyword>
<evidence type="ECO:0000313" key="3">
    <source>
        <dbReference type="Proteomes" id="UP000002881"/>
    </source>
</evidence>
<organism evidence="2 3">
    <name type="scientific">Mesotoga prima MesG1.Ag.4.2</name>
    <dbReference type="NCBI Taxonomy" id="660470"/>
    <lineage>
        <taxon>Bacteria</taxon>
        <taxon>Thermotogati</taxon>
        <taxon>Thermotogota</taxon>
        <taxon>Thermotogae</taxon>
        <taxon>Kosmotogales</taxon>
        <taxon>Kosmotogaceae</taxon>
        <taxon>Mesotoga</taxon>
    </lineage>
</organism>
<dbReference type="Pfam" id="PF01841">
    <property type="entry name" value="Transglut_core"/>
    <property type="match status" value="1"/>
</dbReference>
<dbReference type="Proteomes" id="UP000002881">
    <property type="component" value="Chromosome"/>
</dbReference>
<dbReference type="InterPro" id="IPR038765">
    <property type="entry name" value="Papain-like_cys_pep_sf"/>
</dbReference>
<evidence type="ECO:0000259" key="1">
    <source>
        <dbReference type="SMART" id="SM00460"/>
    </source>
</evidence>
<dbReference type="AlphaFoldDB" id="I2F6V7"/>
<protein>
    <submittedName>
        <fullName evidence="2">Transglutaminase-like enzyme, predicted cysteine protease</fullName>
    </submittedName>
</protein>
<dbReference type="EMBL" id="CP003532">
    <property type="protein sequence ID" value="AFK07660.1"/>
    <property type="molecule type" value="Genomic_DNA"/>
</dbReference>
<dbReference type="SMART" id="SM00460">
    <property type="entry name" value="TGc"/>
    <property type="match status" value="1"/>
</dbReference>